<gene>
    <name evidence="1" type="ORF">ARC20_05960</name>
</gene>
<accession>A0A0R0AW31</accession>
<protein>
    <submittedName>
        <fullName evidence="1">Addiction module toxin RelE</fullName>
    </submittedName>
</protein>
<dbReference type="InterPro" id="IPR018669">
    <property type="entry name" value="Toxin_HigB"/>
</dbReference>
<dbReference type="RefSeq" id="WP_057645222.1">
    <property type="nucleotide sequence ID" value="NZ_LLXU01000057.1"/>
</dbReference>
<dbReference type="GO" id="GO:0110001">
    <property type="term" value="C:toxin-antitoxin complex"/>
    <property type="evidence" value="ECO:0007669"/>
    <property type="project" value="InterPro"/>
</dbReference>
<proteinExistence type="predicted"/>
<dbReference type="GO" id="GO:0004519">
    <property type="term" value="F:endonuclease activity"/>
    <property type="evidence" value="ECO:0007669"/>
    <property type="project" value="InterPro"/>
</dbReference>
<reference evidence="1 2" key="1">
    <citation type="submission" date="2015-10" db="EMBL/GenBank/DDBJ databases">
        <title>Genome sequencing and analysis of members of genus Stenotrophomonas.</title>
        <authorList>
            <person name="Patil P.P."/>
            <person name="Midha S."/>
            <person name="Patil P.B."/>
        </authorList>
    </citation>
    <scope>NUCLEOTIDE SEQUENCE [LARGE SCALE GENOMIC DNA]</scope>
    <source>
        <strain evidence="1 2">JCM 16536</strain>
    </source>
</reference>
<dbReference type="Pfam" id="PF09907">
    <property type="entry name" value="HigB_toxin"/>
    <property type="match status" value="1"/>
</dbReference>
<name>A0A0R0AW31_9GAMM</name>
<dbReference type="OrthoDB" id="9799912at2"/>
<keyword evidence="2" id="KW-1185">Reference proteome</keyword>
<dbReference type="EMBL" id="LLXU01000057">
    <property type="protein sequence ID" value="KRG46266.1"/>
    <property type="molecule type" value="Genomic_DNA"/>
</dbReference>
<comment type="caution">
    <text evidence="1">The sequence shown here is derived from an EMBL/GenBank/DDBJ whole genome shotgun (WGS) entry which is preliminary data.</text>
</comment>
<dbReference type="STRING" id="676599.ARC20_05960"/>
<dbReference type="AlphaFoldDB" id="A0A0R0AW31"/>
<organism evidence="1 2">
    <name type="scientific">Stenotrophomonas panacihumi</name>
    <dbReference type="NCBI Taxonomy" id="676599"/>
    <lineage>
        <taxon>Bacteria</taxon>
        <taxon>Pseudomonadati</taxon>
        <taxon>Pseudomonadota</taxon>
        <taxon>Gammaproteobacteria</taxon>
        <taxon>Lysobacterales</taxon>
        <taxon>Lysobacteraceae</taxon>
        <taxon>Stenotrophomonas</taxon>
    </lineage>
</organism>
<dbReference type="Proteomes" id="UP000051802">
    <property type="component" value="Unassembled WGS sequence"/>
</dbReference>
<dbReference type="GO" id="GO:0003723">
    <property type="term" value="F:RNA binding"/>
    <property type="evidence" value="ECO:0007669"/>
    <property type="project" value="InterPro"/>
</dbReference>
<sequence>MRVIAVGCLRDFWRRHPAAEQALKAWHDEARHGKWLTPQDIKARYASASFVGRNRVVFNLKGNDYRLVAAVAYRFEAVYIKFVGTHAEYDRIDAATVEVP</sequence>
<evidence type="ECO:0000313" key="2">
    <source>
        <dbReference type="Proteomes" id="UP000051802"/>
    </source>
</evidence>
<evidence type="ECO:0000313" key="1">
    <source>
        <dbReference type="EMBL" id="KRG46266.1"/>
    </source>
</evidence>